<accession>A0ABQ5PW10</accession>
<evidence type="ECO:0000259" key="2">
    <source>
        <dbReference type="Pfam" id="PF12146"/>
    </source>
</evidence>
<keyword evidence="3" id="KW-0378">Hydrolase</keyword>
<evidence type="ECO:0000256" key="1">
    <source>
        <dbReference type="SAM" id="Phobius"/>
    </source>
</evidence>
<keyword evidence="1" id="KW-1133">Transmembrane helix</keyword>
<comment type="caution">
    <text evidence="3">The sequence shown here is derived from an EMBL/GenBank/DDBJ whole genome shotgun (WGS) entry which is preliminary data.</text>
</comment>
<dbReference type="RefSeq" id="WP_285606961.1">
    <property type="nucleotide sequence ID" value="NZ_BSDC01000001.1"/>
</dbReference>
<name>A0ABQ5PW10_9BACT</name>
<dbReference type="GO" id="GO:0016787">
    <property type="term" value="F:hydrolase activity"/>
    <property type="evidence" value="ECO:0007669"/>
    <property type="project" value="UniProtKB-KW"/>
</dbReference>
<evidence type="ECO:0000313" key="3">
    <source>
        <dbReference type="EMBL" id="GLH66582.1"/>
    </source>
</evidence>
<sequence length="281" mass="30266">MTRSWPLWIVSILKLVGWGLGIYVGLCLLAFLAQRRMMYFPDREPEPEAVQRALGVRMGPWRDGKGSVLGWRRAARRGGPRILVLHGNAGDALGRVDYMPTLEAAGFEGVLLEYPGYGPREGERSEASLVADARAALRQLKAESTAPVFLLGESLGSGVAVQVAAAEPKLVAGLLLAVPFARMTEVAAHHYPYLPMTLILRDRWDSLGRIRGYPGPVAIVVAGQDEVVGAAQGRRLAQGPAGPVRVWEVPGATHNSLPLAPGRPPWSEALAFLRSRAGMGQ</sequence>
<dbReference type="SUPFAM" id="SSF53474">
    <property type="entry name" value="alpha/beta-Hydrolases"/>
    <property type="match status" value="1"/>
</dbReference>
<organism evidence="3 4">
    <name type="scientific">Geothrix edaphica</name>
    <dbReference type="NCBI Taxonomy" id="2927976"/>
    <lineage>
        <taxon>Bacteria</taxon>
        <taxon>Pseudomonadati</taxon>
        <taxon>Acidobacteriota</taxon>
        <taxon>Holophagae</taxon>
        <taxon>Holophagales</taxon>
        <taxon>Holophagaceae</taxon>
        <taxon>Geothrix</taxon>
    </lineage>
</organism>
<dbReference type="InterPro" id="IPR022742">
    <property type="entry name" value="Hydrolase_4"/>
</dbReference>
<dbReference type="Proteomes" id="UP001165044">
    <property type="component" value="Unassembled WGS sequence"/>
</dbReference>
<keyword evidence="1" id="KW-0812">Transmembrane</keyword>
<evidence type="ECO:0000313" key="4">
    <source>
        <dbReference type="Proteomes" id="UP001165044"/>
    </source>
</evidence>
<dbReference type="Pfam" id="PF12146">
    <property type="entry name" value="Hydrolase_4"/>
    <property type="match status" value="1"/>
</dbReference>
<dbReference type="PANTHER" id="PTHR12277:SF79">
    <property type="entry name" value="XAA-PRO DIPEPTIDYL-PEPTIDASE-RELATED"/>
    <property type="match status" value="1"/>
</dbReference>
<feature type="domain" description="Serine aminopeptidase S33" evidence="2">
    <location>
        <begin position="82"/>
        <end position="185"/>
    </location>
</feature>
<gene>
    <name evidence="3" type="ORF">GETHED_09460</name>
</gene>
<dbReference type="Gene3D" id="3.40.50.1820">
    <property type="entry name" value="alpha/beta hydrolase"/>
    <property type="match status" value="1"/>
</dbReference>
<protein>
    <submittedName>
        <fullName evidence="3">Alpha/beta hydrolase</fullName>
    </submittedName>
</protein>
<keyword evidence="1" id="KW-0472">Membrane</keyword>
<proteinExistence type="predicted"/>
<keyword evidence="4" id="KW-1185">Reference proteome</keyword>
<feature type="transmembrane region" description="Helical" evidence="1">
    <location>
        <begin position="6"/>
        <end position="33"/>
    </location>
</feature>
<dbReference type="PANTHER" id="PTHR12277">
    <property type="entry name" value="ALPHA/BETA HYDROLASE DOMAIN-CONTAINING PROTEIN"/>
    <property type="match status" value="1"/>
</dbReference>
<dbReference type="InterPro" id="IPR029058">
    <property type="entry name" value="AB_hydrolase_fold"/>
</dbReference>
<reference evidence="3" key="1">
    <citation type="journal article" date="2023" name="Antonie Van Leeuwenhoek">
        <title>Mesoterricola silvestris gen. nov., sp. nov., Mesoterricola sediminis sp. nov., Geothrix oryzae sp. nov., Geothrix edaphica sp. nov., Geothrix rubra sp. nov., and Geothrix limicola sp. nov., six novel members of Acidobacteriota isolated from soils.</title>
        <authorList>
            <person name="Itoh H."/>
            <person name="Sugisawa Y."/>
            <person name="Mise K."/>
            <person name="Xu Z."/>
            <person name="Kuniyasu M."/>
            <person name="Ushijima N."/>
            <person name="Kawano K."/>
            <person name="Kobayashi E."/>
            <person name="Shiratori Y."/>
            <person name="Masuda Y."/>
            <person name="Senoo K."/>
        </authorList>
    </citation>
    <scope>NUCLEOTIDE SEQUENCE</scope>
    <source>
        <strain evidence="3">Red802</strain>
    </source>
</reference>
<dbReference type="EMBL" id="BSDC01000001">
    <property type="protein sequence ID" value="GLH66582.1"/>
    <property type="molecule type" value="Genomic_DNA"/>
</dbReference>